<evidence type="ECO:0000313" key="6">
    <source>
        <dbReference type="EMBL" id="RXQ99708.1"/>
    </source>
</evidence>
<keyword evidence="3 5" id="KW-1133">Transmembrane helix</keyword>
<dbReference type="Pfam" id="PF01124">
    <property type="entry name" value="MAPEG"/>
    <property type="match status" value="1"/>
</dbReference>
<proteinExistence type="predicted"/>
<name>A0A4Q1JSH5_9GAMM</name>
<dbReference type="PANTHER" id="PTHR35371">
    <property type="entry name" value="INNER MEMBRANE PROTEIN"/>
    <property type="match status" value="1"/>
</dbReference>
<dbReference type="OrthoDB" id="513661at2"/>
<evidence type="ECO:0000256" key="2">
    <source>
        <dbReference type="ARBA" id="ARBA00022692"/>
    </source>
</evidence>
<dbReference type="SUPFAM" id="SSF161084">
    <property type="entry name" value="MAPEG domain-like"/>
    <property type="match status" value="1"/>
</dbReference>
<sequence length="132" mass="14187">MTYALAYWCLLVLGVLPYVWVATAKAVAGTRYDNRDPRQWMARQQNPLAQRAHAAHLNGFEAFPLIAAGLLMAQLAGVPAHTATALMLAITLARIAHGLCYIAGRAGLRSLVWFVGLGCTLALFVLAALRVG</sequence>
<dbReference type="Proteomes" id="UP000289784">
    <property type="component" value="Unassembled WGS sequence"/>
</dbReference>
<dbReference type="InterPro" id="IPR023352">
    <property type="entry name" value="MAPEG-like_dom_sf"/>
</dbReference>
<comment type="caution">
    <text evidence="6">The sequence shown here is derived from an EMBL/GenBank/DDBJ whole genome shotgun (WGS) entry which is preliminary data.</text>
</comment>
<protein>
    <recommendedName>
        <fullName evidence="8">MAPEG family protein</fullName>
    </recommendedName>
</protein>
<feature type="transmembrane region" description="Helical" evidence="5">
    <location>
        <begin position="85"/>
        <end position="104"/>
    </location>
</feature>
<dbReference type="GO" id="GO:0016020">
    <property type="term" value="C:membrane"/>
    <property type="evidence" value="ECO:0007669"/>
    <property type="project" value="UniProtKB-SubCell"/>
</dbReference>
<evidence type="ECO:0000256" key="3">
    <source>
        <dbReference type="ARBA" id="ARBA00022989"/>
    </source>
</evidence>
<evidence type="ECO:0000256" key="4">
    <source>
        <dbReference type="ARBA" id="ARBA00023136"/>
    </source>
</evidence>
<comment type="subcellular location">
    <subcellularLocation>
        <location evidence="1">Membrane</location>
    </subcellularLocation>
</comment>
<organism evidence="6 7">
    <name type="scientific">Pseudoxanthomonas composti</name>
    <dbReference type="NCBI Taxonomy" id="2137479"/>
    <lineage>
        <taxon>Bacteria</taxon>
        <taxon>Pseudomonadati</taxon>
        <taxon>Pseudomonadota</taxon>
        <taxon>Gammaproteobacteria</taxon>
        <taxon>Lysobacterales</taxon>
        <taxon>Lysobacteraceae</taxon>
        <taxon>Pseudoxanthomonas</taxon>
    </lineage>
</organism>
<feature type="transmembrane region" description="Helical" evidence="5">
    <location>
        <begin position="110"/>
        <end position="129"/>
    </location>
</feature>
<dbReference type="InterPro" id="IPR001129">
    <property type="entry name" value="Membr-assoc_MAPEG"/>
</dbReference>
<evidence type="ECO:0008006" key="8">
    <source>
        <dbReference type="Google" id="ProtNLM"/>
    </source>
</evidence>
<dbReference type="RefSeq" id="WP_129472619.1">
    <property type="nucleotide sequence ID" value="NZ_SAWZ01000014.1"/>
</dbReference>
<feature type="transmembrane region" description="Helical" evidence="5">
    <location>
        <begin position="62"/>
        <end position="78"/>
    </location>
</feature>
<dbReference type="AlphaFoldDB" id="A0A4Q1JSH5"/>
<evidence type="ECO:0000256" key="1">
    <source>
        <dbReference type="ARBA" id="ARBA00004370"/>
    </source>
</evidence>
<evidence type="ECO:0000256" key="5">
    <source>
        <dbReference type="SAM" id="Phobius"/>
    </source>
</evidence>
<evidence type="ECO:0000313" key="7">
    <source>
        <dbReference type="Proteomes" id="UP000289784"/>
    </source>
</evidence>
<keyword evidence="7" id="KW-1185">Reference proteome</keyword>
<dbReference type="EMBL" id="SAWZ01000014">
    <property type="protein sequence ID" value="RXQ99708.1"/>
    <property type="molecule type" value="Genomic_DNA"/>
</dbReference>
<accession>A0A4Q1JSH5</accession>
<dbReference type="PANTHER" id="PTHR35371:SF1">
    <property type="entry name" value="BLR7753 PROTEIN"/>
    <property type="match status" value="1"/>
</dbReference>
<gene>
    <name evidence="6" type="ORF">EPA99_17880</name>
</gene>
<reference evidence="6 7" key="1">
    <citation type="submission" date="2019-01" db="EMBL/GenBank/DDBJ databases">
        <title>Pseudoxanthomonas composti sp. nov., isolated from compost.</title>
        <authorList>
            <person name="Yang G."/>
        </authorList>
    </citation>
    <scope>NUCLEOTIDE SEQUENCE [LARGE SCALE GENOMIC DNA]</scope>
    <source>
        <strain evidence="6 7">GSS15</strain>
    </source>
</reference>
<dbReference type="Gene3D" id="1.20.120.550">
    <property type="entry name" value="Membrane associated eicosanoid/glutathione metabolism-like domain"/>
    <property type="match status" value="1"/>
</dbReference>
<keyword evidence="4 5" id="KW-0472">Membrane</keyword>
<keyword evidence="2 5" id="KW-0812">Transmembrane</keyword>